<accession>A0A136JIE1</accession>
<dbReference type="GO" id="GO:0006508">
    <property type="term" value="P:proteolysis"/>
    <property type="evidence" value="ECO:0007669"/>
    <property type="project" value="UniProtKB-KW"/>
</dbReference>
<evidence type="ECO:0000256" key="8">
    <source>
        <dbReference type="SAM" id="SignalP"/>
    </source>
</evidence>
<proteinExistence type="inferred from homology"/>
<gene>
    <name evidence="10" type="ORF">Micbo1qcDRAFT_4115</name>
</gene>
<dbReference type="PANTHER" id="PTHR47966:SF75">
    <property type="entry name" value="ENDOPEPTIDASE (CTSD), PUTATIVE (AFU_ORTHOLOGUE AFUA_4G07040)-RELATED"/>
    <property type="match status" value="1"/>
</dbReference>
<dbReference type="OrthoDB" id="660550at2759"/>
<dbReference type="InterPro" id="IPR034164">
    <property type="entry name" value="Pepsin-like_dom"/>
</dbReference>
<evidence type="ECO:0000313" key="10">
    <source>
        <dbReference type="EMBL" id="KXJ96917.1"/>
    </source>
</evidence>
<feature type="compositionally biased region" description="Polar residues" evidence="7">
    <location>
        <begin position="506"/>
        <end position="522"/>
    </location>
</feature>
<feature type="disulfide bond" evidence="6">
    <location>
        <begin position="162"/>
        <end position="167"/>
    </location>
</feature>
<dbReference type="SUPFAM" id="SSF50630">
    <property type="entry name" value="Acid proteases"/>
    <property type="match status" value="1"/>
</dbReference>
<evidence type="ECO:0000256" key="3">
    <source>
        <dbReference type="ARBA" id="ARBA00022750"/>
    </source>
</evidence>
<dbReference type="FunFam" id="2.40.70.10:FF:000115">
    <property type="entry name" value="Lysosomal aspartic protease"/>
    <property type="match status" value="1"/>
</dbReference>
<feature type="signal peptide" evidence="8">
    <location>
        <begin position="1"/>
        <end position="19"/>
    </location>
</feature>
<dbReference type="EMBL" id="KQ964245">
    <property type="protein sequence ID" value="KXJ96917.1"/>
    <property type="molecule type" value="Genomic_DNA"/>
</dbReference>
<keyword evidence="3" id="KW-0064">Aspartyl protease</keyword>
<keyword evidence="11" id="KW-1185">Reference proteome</keyword>
<organism evidence="10 11">
    <name type="scientific">Microdochium bolleyi</name>
    <dbReference type="NCBI Taxonomy" id="196109"/>
    <lineage>
        <taxon>Eukaryota</taxon>
        <taxon>Fungi</taxon>
        <taxon>Dikarya</taxon>
        <taxon>Ascomycota</taxon>
        <taxon>Pezizomycotina</taxon>
        <taxon>Sordariomycetes</taxon>
        <taxon>Xylariomycetidae</taxon>
        <taxon>Xylariales</taxon>
        <taxon>Microdochiaceae</taxon>
        <taxon>Microdochium</taxon>
    </lineage>
</organism>
<dbReference type="InterPro" id="IPR001461">
    <property type="entry name" value="Aspartic_peptidase_A1"/>
</dbReference>
<evidence type="ECO:0000256" key="1">
    <source>
        <dbReference type="ARBA" id="ARBA00007447"/>
    </source>
</evidence>
<evidence type="ECO:0000256" key="6">
    <source>
        <dbReference type="PIRSR" id="PIRSR601461-2"/>
    </source>
</evidence>
<dbReference type="Gene3D" id="2.40.70.10">
    <property type="entry name" value="Acid Proteases"/>
    <property type="match status" value="2"/>
</dbReference>
<keyword evidence="6" id="KW-1015">Disulfide bond</keyword>
<dbReference type="AlphaFoldDB" id="A0A136JIE1"/>
<feature type="domain" description="Peptidase A1" evidence="9">
    <location>
        <begin position="131"/>
        <end position="431"/>
    </location>
</feature>
<dbReference type="GO" id="GO:0004190">
    <property type="term" value="F:aspartic-type endopeptidase activity"/>
    <property type="evidence" value="ECO:0007669"/>
    <property type="project" value="UniProtKB-KW"/>
</dbReference>
<feature type="active site" evidence="5">
    <location>
        <position position="149"/>
    </location>
</feature>
<sequence length="541" mass="55945">MLQLATLLPLALLAAGSEASFASVGDSWRNIGRHTRDVAPPKPAVAVTAPLVLRPITSQRNTNMKSTESVEDMVKRLADMLANKYSSSTGAQATDHSDLADRANNFNILPAVPTNGQFNEGISQDGADLTYFIDAKLGSKQKSLYMLLDTGASTTWVMGEGCQSEACNIHNSFGPDDSSTYTDTGAEFSVNYGSGSVTGHVIKDKMSIANLEVTMEFGAANVTSSDFKQFPFDGILGLSMNTKSFLASLKDSGLVKSNTFGISLARAADGVNDGEIAFGGPNPSKYTGDISYTKVSSGNSWVIPMDGVVVNGSPAKVNGLTAYIDTGTSYGFGPVSAVEAIFTQIEGAKPTTTEKIVWSVPCDAKADVAITFSGKSWQISAKDLIAKSSSGGCEGRIFGREVVQGAFLLGDVFLKNVYSVFDMDERRIGFAAKSKSAPASSGSSSSPPTSPTSTPTSTTSTPGTSANTPTTILSSTSPSSSSASLGLGLVSTTPTSVTPVAPAADTLSNTTTPKPGAGSQLSRGNTLASVVAVLSYIAMIA</sequence>
<dbReference type="InterPro" id="IPR021109">
    <property type="entry name" value="Peptidase_aspartic_dom_sf"/>
</dbReference>
<dbReference type="InterPro" id="IPR033121">
    <property type="entry name" value="PEPTIDASE_A1"/>
</dbReference>
<comment type="similarity">
    <text evidence="1">Belongs to the peptidase A1 family.</text>
</comment>
<feature type="region of interest" description="Disordered" evidence="7">
    <location>
        <begin position="499"/>
        <end position="522"/>
    </location>
</feature>
<dbReference type="InParanoid" id="A0A136JIE1"/>
<dbReference type="Proteomes" id="UP000070501">
    <property type="component" value="Unassembled WGS sequence"/>
</dbReference>
<dbReference type="PANTHER" id="PTHR47966">
    <property type="entry name" value="BETA-SITE APP-CLEAVING ENZYME, ISOFORM A-RELATED"/>
    <property type="match status" value="1"/>
</dbReference>
<reference evidence="11" key="1">
    <citation type="submission" date="2016-02" db="EMBL/GenBank/DDBJ databases">
        <title>Draft genome sequence of Microdochium bolleyi, a fungal endophyte of beachgrass.</title>
        <authorList>
            <consortium name="DOE Joint Genome Institute"/>
            <person name="David A.S."/>
            <person name="May G."/>
            <person name="Haridas S."/>
            <person name="Lim J."/>
            <person name="Wang M."/>
            <person name="Labutti K."/>
            <person name="Lipzen A."/>
            <person name="Barry K."/>
            <person name="Grigoriev I.V."/>
        </authorList>
    </citation>
    <scope>NUCLEOTIDE SEQUENCE [LARGE SCALE GENOMIC DNA]</scope>
    <source>
        <strain evidence="11">J235TASD1</strain>
    </source>
</reference>
<keyword evidence="2" id="KW-0645">Protease</keyword>
<evidence type="ECO:0000259" key="9">
    <source>
        <dbReference type="PROSITE" id="PS51767"/>
    </source>
</evidence>
<feature type="active site" evidence="5">
    <location>
        <position position="325"/>
    </location>
</feature>
<feature type="disulfide bond" evidence="6">
    <location>
        <begin position="362"/>
        <end position="393"/>
    </location>
</feature>
<dbReference type="PRINTS" id="PR00792">
    <property type="entry name" value="PEPSIN"/>
</dbReference>
<dbReference type="Pfam" id="PF00026">
    <property type="entry name" value="Asp"/>
    <property type="match status" value="1"/>
</dbReference>
<name>A0A136JIE1_9PEZI</name>
<feature type="region of interest" description="Disordered" evidence="7">
    <location>
        <begin position="432"/>
        <end position="487"/>
    </location>
</feature>
<dbReference type="STRING" id="196109.A0A136JIE1"/>
<protein>
    <submittedName>
        <fullName evidence="10">Aspartic peptidase domain-containing protein</fullName>
    </submittedName>
</protein>
<feature type="chain" id="PRO_5007293817" evidence="8">
    <location>
        <begin position="20"/>
        <end position="541"/>
    </location>
</feature>
<evidence type="ECO:0000256" key="7">
    <source>
        <dbReference type="SAM" id="MobiDB-lite"/>
    </source>
</evidence>
<dbReference type="PROSITE" id="PS51767">
    <property type="entry name" value="PEPTIDASE_A1"/>
    <property type="match status" value="1"/>
</dbReference>
<evidence type="ECO:0000256" key="5">
    <source>
        <dbReference type="PIRSR" id="PIRSR601461-1"/>
    </source>
</evidence>
<evidence type="ECO:0000256" key="4">
    <source>
        <dbReference type="ARBA" id="ARBA00022801"/>
    </source>
</evidence>
<keyword evidence="8" id="KW-0732">Signal</keyword>
<keyword evidence="4" id="KW-0378">Hydrolase</keyword>
<dbReference type="CDD" id="cd05471">
    <property type="entry name" value="pepsin_like"/>
    <property type="match status" value="1"/>
</dbReference>
<evidence type="ECO:0000256" key="2">
    <source>
        <dbReference type="ARBA" id="ARBA00022670"/>
    </source>
</evidence>
<evidence type="ECO:0000313" key="11">
    <source>
        <dbReference type="Proteomes" id="UP000070501"/>
    </source>
</evidence>